<proteinExistence type="predicted"/>
<comment type="caution">
    <text evidence="1">The sequence shown here is derived from an EMBL/GenBank/DDBJ whole genome shotgun (WGS) entry which is preliminary data.</text>
</comment>
<protein>
    <submittedName>
        <fullName evidence="1">Uncharacterized protein</fullName>
    </submittedName>
</protein>
<sequence length="99" mass="11790">MLRNDLLELFDFLLEILLGEFLLGQVLEHLLLFQVEGRSLLLPSLFRVLECLCYFINFLSFLYAFENRIVDQDSSSRSLKKKKCINLQVNTKRVYTKRR</sequence>
<dbReference type="Proteomes" id="UP000237105">
    <property type="component" value="Unassembled WGS sequence"/>
</dbReference>
<keyword evidence="2" id="KW-1185">Reference proteome</keyword>
<evidence type="ECO:0000313" key="1">
    <source>
        <dbReference type="EMBL" id="PON50462.1"/>
    </source>
</evidence>
<gene>
    <name evidence="1" type="ORF">PanWU01x14_223270</name>
</gene>
<dbReference type="EMBL" id="JXTB01000245">
    <property type="protein sequence ID" value="PON50462.1"/>
    <property type="molecule type" value="Genomic_DNA"/>
</dbReference>
<name>A0A2P5BNU6_PARAD</name>
<dbReference type="AlphaFoldDB" id="A0A2P5BNU6"/>
<reference evidence="2" key="1">
    <citation type="submission" date="2016-06" db="EMBL/GenBank/DDBJ databases">
        <title>Parallel loss of symbiosis genes in relatives of nitrogen-fixing non-legume Parasponia.</title>
        <authorList>
            <person name="Van Velzen R."/>
            <person name="Holmer R."/>
            <person name="Bu F."/>
            <person name="Rutten L."/>
            <person name="Van Zeijl A."/>
            <person name="Liu W."/>
            <person name="Santuari L."/>
            <person name="Cao Q."/>
            <person name="Sharma T."/>
            <person name="Shen D."/>
            <person name="Roswanjaya Y."/>
            <person name="Wardhani T."/>
            <person name="Kalhor M.S."/>
            <person name="Jansen J."/>
            <person name="Van den Hoogen J."/>
            <person name="Gungor B."/>
            <person name="Hartog M."/>
            <person name="Hontelez J."/>
            <person name="Verver J."/>
            <person name="Yang W.-C."/>
            <person name="Schijlen E."/>
            <person name="Repin R."/>
            <person name="Schilthuizen M."/>
            <person name="Schranz E."/>
            <person name="Heidstra R."/>
            <person name="Miyata K."/>
            <person name="Fedorova E."/>
            <person name="Kohlen W."/>
            <person name="Bisseling T."/>
            <person name="Smit S."/>
            <person name="Geurts R."/>
        </authorList>
    </citation>
    <scope>NUCLEOTIDE SEQUENCE [LARGE SCALE GENOMIC DNA]</scope>
    <source>
        <strain evidence="2">cv. WU1-14</strain>
    </source>
</reference>
<organism evidence="1 2">
    <name type="scientific">Parasponia andersonii</name>
    <name type="common">Sponia andersonii</name>
    <dbReference type="NCBI Taxonomy" id="3476"/>
    <lineage>
        <taxon>Eukaryota</taxon>
        <taxon>Viridiplantae</taxon>
        <taxon>Streptophyta</taxon>
        <taxon>Embryophyta</taxon>
        <taxon>Tracheophyta</taxon>
        <taxon>Spermatophyta</taxon>
        <taxon>Magnoliopsida</taxon>
        <taxon>eudicotyledons</taxon>
        <taxon>Gunneridae</taxon>
        <taxon>Pentapetalae</taxon>
        <taxon>rosids</taxon>
        <taxon>fabids</taxon>
        <taxon>Rosales</taxon>
        <taxon>Cannabaceae</taxon>
        <taxon>Parasponia</taxon>
    </lineage>
</organism>
<accession>A0A2P5BNU6</accession>
<evidence type="ECO:0000313" key="2">
    <source>
        <dbReference type="Proteomes" id="UP000237105"/>
    </source>
</evidence>